<dbReference type="AlphaFoldDB" id="A0A1I5WD26"/>
<dbReference type="Proteomes" id="UP000199137">
    <property type="component" value="Unassembled WGS sequence"/>
</dbReference>
<proteinExistence type="predicted"/>
<name>A0A1I5WD26_9PSEU</name>
<dbReference type="RefSeq" id="WP_244287338.1">
    <property type="nucleotide sequence ID" value="NZ_FOWC01000009.1"/>
</dbReference>
<dbReference type="SUPFAM" id="SSF53474">
    <property type="entry name" value="alpha/beta-Hydrolases"/>
    <property type="match status" value="1"/>
</dbReference>
<evidence type="ECO:0000313" key="1">
    <source>
        <dbReference type="EMBL" id="SFQ17622.1"/>
    </source>
</evidence>
<dbReference type="InterPro" id="IPR017395">
    <property type="entry name" value="Chlorophyllase-like"/>
</dbReference>
<dbReference type="InterPro" id="IPR029058">
    <property type="entry name" value="AB_hydrolase_fold"/>
</dbReference>
<evidence type="ECO:0000313" key="2">
    <source>
        <dbReference type="Proteomes" id="UP000199137"/>
    </source>
</evidence>
<dbReference type="Gene3D" id="3.40.50.1820">
    <property type="entry name" value="alpha/beta hydrolase"/>
    <property type="match status" value="1"/>
</dbReference>
<dbReference type="PANTHER" id="PTHR33428:SF14">
    <property type="entry name" value="CARBOXYLESTERASE TYPE B DOMAIN-CONTAINING PROTEIN"/>
    <property type="match status" value="1"/>
</dbReference>
<dbReference type="PANTHER" id="PTHR33428">
    <property type="entry name" value="CHLOROPHYLLASE-2, CHLOROPLASTIC"/>
    <property type="match status" value="1"/>
</dbReference>
<organism evidence="1 2">
    <name type="scientific">Amycolatopsis rubida</name>
    <dbReference type="NCBI Taxonomy" id="112413"/>
    <lineage>
        <taxon>Bacteria</taxon>
        <taxon>Bacillati</taxon>
        <taxon>Actinomycetota</taxon>
        <taxon>Actinomycetes</taxon>
        <taxon>Pseudonocardiales</taxon>
        <taxon>Pseudonocardiaceae</taxon>
        <taxon>Amycolatopsis</taxon>
    </lineage>
</organism>
<accession>A0A1I5WD26</accession>
<dbReference type="Pfam" id="PF07224">
    <property type="entry name" value="Chlorophyllase"/>
    <property type="match status" value="1"/>
</dbReference>
<protein>
    <submittedName>
        <fullName evidence="1">Chlorophyllase enzyme</fullName>
    </submittedName>
</protein>
<sequence length="305" mass="32673">MMTTISAPTPVTTVSPVTIPASYRGQDLQVKVSAPTSGDGLPTIVFAHGFSLASRDYAPLADYWAACGFVVIQPTFLDSKTLGLAPDDPRTPDIWRLRVQDMSHVADSLELIERTVPGLAGRIDRTRLIAAGHSYGAQTAGMLLGERVRDAAGTPGESMTDARFTVGVLLAHPGDGDSLNELAQTYFPFMRPDFTELTAPAFLAAGDHDQSPLSTRGPDWFTDVYTMSPANKTLLTLFGGEHGLGGINGYEAAATTDENPQRVELVQRLSTAWLRAAVLGDAEDWTVAADELRSEPEPAGRLESK</sequence>
<dbReference type="STRING" id="112413.SAMN05421854_109169"/>
<reference evidence="1 2" key="1">
    <citation type="submission" date="2016-10" db="EMBL/GenBank/DDBJ databases">
        <authorList>
            <person name="de Groot N.N."/>
        </authorList>
    </citation>
    <scope>NUCLEOTIDE SEQUENCE [LARGE SCALE GENOMIC DNA]</scope>
    <source>
        <strain evidence="1 2">DSM 44637</strain>
    </source>
</reference>
<gene>
    <name evidence="1" type="ORF">SAMN05421854_109169</name>
</gene>
<dbReference type="EMBL" id="FOWC01000009">
    <property type="protein sequence ID" value="SFQ17622.1"/>
    <property type="molecule type" value="Genomic_DNA"/>
</dbReference>